<keyword evidence="4" id="KW-1015">Disulfide bond</keyword>
<dbReference type="AlphaFoldDB" id="F7A954"/>
<evidence type="ECO:0000256" key="1">
    <source>
        <dbReference type="ARBA" id="ARBA00004613"/>
    </source>
</evidence>
<proteinExistence type="inferred from homology"/>
<dbReference type="FunCoup" id="F7A954">
    <property type="interactions" value="110"/>
</dbReference>
<dbReference type="SUPFAM" id="SSF50814">
    <property type="entry name" value="Lipocalins"/>
    <property type="match status" value="1"/>
</dbReference>
<name>F7A954_CALJA</name>
<dbReference type="Ensembl" id="ENSCJAT00000052602.4">
    <property type="protein sequence ID" value="ENSCJAP00000042268.3"/>
    <property type="gene ID" value="ENSCJAG00000010487.5"/>
</dbReference>
<dbReference type="Proteomes" id="UP000008225">
    <property type="component" value="Chromosome 1"/>
</dbReference>
<comment type="similarity">
    <text evidence="2">Belongs to the calycin superfamily. Lipocalin family.</text>
</comment>
<reference evidence="6" key="3">
    <citation type="submission" date="2025-09" db="UniProtKB">
        <authorList>
            <consortium name="Ensembl"/>
        </authorList>
    </citation>
    <scope>IDENTIFICATION</scope>
</reference>
<evidence type="ECO:0000313" key="7">
    <source>
        <dbReference type="Proteomes" id="UP000008225"/>
    </source>
</evidence>
<keyword evidence="3" id="KW-0964">Secreted</keyword>
<dbReference type="PANTHER" id="PTHR11430">
    <property type="entry name" value="LIPOCALIN"/>
    <property type="match status" value="1"/>
</dbReference>
<organism evidence="6 7">
    <name type="scientific">Callithrix jacchus</name>
    <name type="common">White-tufted-ear marmoset</name>
    <name type="synonym">Simia Jacchus</name>
    <dbReference type="NCBI Taxonomy" id="9483"/>
    <lineage>
        <taxon>Eukaryota</taxon>
        <taxon>Metazoa</taxon>
        <taxon>Chordata</taxon>
        <taxon>Craniata</taxon>
        <taxon>Vertebrata</taxon>
        <taxon>Euteleostomi</taxon>
        <taxon>Mammalia</taxon>
        <taxon>Eutheria</taxon>
        <taxon>Euarchontoglires</taxon>
        <taxon>Primates</taxon>
        <taxon>Haplorrhini</taxon>
        <taxon>Platyrrhini</taxon>
        <taxon>Cebidae</taxon>
        <taxon>Callitrichinae</taxon>
        <taxon>Callithrix</taxon>
        <taxon>Callithrix</taxon>
    </lineage>
</organism>
<sequence length="195" mass="21790">ELCQGVNKSLSARGWFEPTGQSCANRSYARVWTSLLVPGAGRHLCAQPFPAVSAWSGVGDSHIPQEALGATDGHCLWRSLRFPESRGAPVPGHRENNNCVEKKVLAEKTENSRNFKINFMAVNEVTLLQTDYDKFLFLCMKSTAAPNQSTMCQYLARSEEADNEVMNEFFRVVLTVPVDSRMLMGWHRLPEPCPV</sequence>
<dbReference type="Pfam" id="PF00061">
    <property type="entry name" value="Lipocalin"/>
    <property type="match status" value="1"/>
</dbReference>
<accession>F7A954</accession>
<dbReference type="GeneTree" id="ENSGT00940000170466"/>
<dbReference type="InterPro" id="IPR012674">
    <property type="entry name" value="Calycin"/>
</dbReference>
<dbReference type="InterPro" id="IPR000566">
    <property type="entry name" value="Lipocln_cytosolic_FA-bd_dom"/>
</dbReference>
<evidence type="ECO:0000259" key="5">
    <source>
        <dbReference type="Pfam" id="PF00061"/>
    </source>
</evidence>
<evidence type="ECO:0000256" key="3">
    <source>
        <dbReference type="ARBA" id="ARBA00022525"/>
    </source>
</evidence>
<comment type="subcellular location">
    <subcellularLocation>
        <location evidence="1">Secreted</location>
    </subcellularLocation>
</comment>
<evidence type="ECO:0000256" key="2">
    <source>
        <dbReference type="ARBA" id="ARBA00006889"/>
    </source>
</evidence>
<dbReference type="Bgee" id="ENSCJAG00000010487">
    <property type="expression patterns" value="Expressed in kidney and 3 other cell types or tissues"/>
</dbReference>
<dbReference type="InterPro" id="IPR002345">
    <property type="entry name" value="Lipocalin"/>
</dbReference>
<dbReference type="GO" id="GO:0005576">
    <property type="term" value="C:extracellular region"/>
    <property type="evidence" value="ECO:0007669"/>
    <property type="project" value="UniProtKB-SubCell"/>
</dbReference>
<evidence type="ECO:0000313" key="6">
    <source>
        <dbReference type="Ensembl" id="ENSCJAP00000042268.3"/>
    </source>
</evidence>
<reference evidence="6" key="1">
    <citation type="submission" date="2009-03" db="EMBL/GenBank/DDBJ databases">
        <authorList>
            <person name="Warren W."/>
            <person name="Ye L."/>
            <person name="Minx P."/>
            <person name="Worley K."/>
            <person name="Gibbs R."/>
            <person name="Wilson R.K."/>
        </authorList>
    </citation>
    <scope>NUCLEOTIDE SEQUENCE [LARGE SCALE GENOMIC DNA]</scope>
</reference>
<dbReference type="Gene3D" id="2.40.128.20">
    <property type="match status" value="1"/>
</dbReference>
<keyword evidence="7" id="KW-1185">Reference proteome</keyword>
<dbReference type="PRINTS" id="PR01172">
    <property type="entry name" value="BLCTOGLOBULN"/>
</dbReference>
<feature type="domain" description="Lipocalin/cytosolic fatty-acid binding" evidence="5">
    <location>
        <begin position="94"/>
        <end position="180"/>
    </location>
</feature>
<dbReference type="STRING" id="9483.ENSCJAP00000042268"/>
<dbReference type="InterPro" id="IPR002447">
    <property type="entry name" value="Blactoglobulin"/>
</dbReference>
<dbReference type="InParanoid" id="F7A954"/>
<evidence type="ECO:0000256" key="4">
    <source>
        <dbReference type="ARBA" id="ARBA00023157"/>
    </source>
</evidence>
<dbReference type="GO" id="GO:0036094">
    <property type="term" value="F:small molecule binding"/>
    <property type="evidence" value="ECO:0007669"/>
    <property type="project" value="InterPro"/>
</dbReference>
<dbReference type="PANTHER" id="PTHR11430:SF117">
    <property type="entry name" value="GLYCODELIN"/>
    <property type="match status" value="1"/>
</dbReference>
<protein>
    <recommendedName>
        <fullName evidence="5">Lipocalin/cytosolic fatty-acid binding domain-containing protein</fullName>
    </recommendedName>
</protein>
<reference evidence="6" key="2">
    <citation type="submission" date="2025-08" db="UniProtKB">
        <authorList>
            <consortium name="Ensembl"/>
        </authorList>
    </citation>
    <scope>IDENTIFICATION</scope>
</reference>